<proteinExistence type="predicted"/>
<evidence type="ECO:0000313" key="2">
    <source>
        <dbReference type="EMBL" id="JAA85442.1"/>
    </source>
</evidence>
<reference evidence="2" key="1">
    <citation type="journal article" date="2013" name="BMC Genomics">
        <title>Unscrambling butterfly oogenesis.</title>
        <authorList>
            <person name="Carter J.M."/>
            <person name="Baker S.C."/>
            <person name="Pink R."/>
            <person name="Carter D.R."/>
            <person name="Collins A."/>
            <person name="Tomlin J."/>
            <person name="Gibbs M."/>
            <person name="Breuker C.J."/>
        </authorList>
    </citation>
    <scope>NUCLEOTIDE SEQUENCE</scope>
    <source>
        <tissue evidence="2">Ovary</tissue>
    </source>
</reference>
<evidence type="ECO:0000256" key="1">
    <source>
        <dbReference type="SAM" id="Phobius"/>
    </source>
</evidence>
<accession>S4PWA7</accession>
<protein>
    <submittedName>
        <fullName evidence="2">Uncharacterized protein</fullName>
    </submittedName>
</protein>
<feature type="transmembrane region" description="Helical" evidence="1">
    <location>
        <begin position="25"/>
        <end position="42"/>
    </location>
</feature>
<keyword evidence="1" id="KW-1133">Transmembrane helix</keyword>
<sequence>MSICCRKAQFGLVKLMMKNTDDHRNCTIISITLVALRLWYIVGKHYMLVTTKELMVKCREKSSSINAGGFERNIF</sequence>
<reference evidence="2" key="2">
    <citation type="submission" date="2013-05" db="EMBL/GenBank/DDBJ databases">
        <authorList>
            <person name="Carter J.-M."/>
            <person name="Baker S.C."/>
            <person name="Pink R."/>
            <person name="Carter D.R.F."/>
            <person name="Collins A."/>
            <person name="Tomlin J."/>
            <person name="Gibbs M."/>
            <person name="Breuker C.J."/>
        </authorList>
    </citation>
    <scope>NUCLEOTIDE SEQUENCE</scope>
    <source>
        <tissue evidence="2">Ovary</tissue>
    </source>
</reference>
<dbReference type="EMBL" id="GAIX01007118">
    <property type="protein sequence ID" value="JAA85442.1"/>
    <property type="molecule type" value="Transcribed_RNA"/>
</dbReference>
<keyword evidence="1" id="KW-0472">Membrane</keyword>
<organism evidence="2">
    <name type="scientific">Pararge aegeria</name>
    <name type="common">speckled wood butterfly</name>
    <dbReference type="NCBI Taxonomy" id="116150"/>
    <lineage>
        <taxon>Eukaryota</taxon>
        <taxon>Metazoa</taxon>
        <taxon>Ecdysozoa</taxon>
        <taxon>Arthropoda</taxon>
        <taxon>Hexapoda</taxon>
        <taxon>Insecta</taxon>
        <taxon>Pterygota</taxon>
        <taxon>Neoptera</taxon>
        <taxon>Endopterygota</taxon>
        <taxon>Lepidoptera</taxon>
        <taxon>Glossata</taxon>
        <taxon>Ditrysia</taxon>
        <taxon>Papilionoidea</taxon>
        <taxon>Nymphalidae</taxon>
        <taxon>Satyrinae</taxon>
        <taxon>Satyrini</taxon>
        <taxon>Parargina</taxon>
        <taxon>Pararge</taxon>
    </lineage>
</organism>
<dbReference type="AlphaFoldDB" id="S4PWA7"/>
<name>S4PWA7_9NEOP</name>
<keyword evidence="1" id="KW-0812">Transmembrane</keyword>